<dbReference type="NCBIfam" id="TIGR00836">
    <property type="entry name" value="amt"/>
    <property type="match status" value="1"/>
</dbReference>
<evidence type="ECO:0000256" key="1">
    <source>
        <dbReference type="ARBA" id="ARBA00004141"/>
    </source>
</evidence>
<evidence type="ECO:0000256" key="7">
    <source>
        <dbReference type="ARBA" id="ARBA00023177"/>
    </source>
</evidence>
<feature type="transmembrane region" description="Helical" evidence="8">
    <location>
        <begin position="320"/>
        <end position="339"/>
    </location>
</feature>
<evidence type="ECO:0000256" key="2">
    <source>
        <dbReference type="ARBA" id="ARBA00005887"/>
    </source>
</evidence>
<feature type="transmembrane region" description="Helical" evidence="8">
    <location>
        <begin position="296"/>
        <end position="314"/>
    </location>
</feature>
<protein>
    <recommendedName>
        <fullName evidence="8">Ammonium transporter</fullName>
    </recommendedName>
</protein>
<keyword evidence="4 8" id="KW-0812">Transmembrane</keyword>
<keyword evidence="11" id="KW-1185">Reference proteome</keyword>
<evidence type="ECO:0000256" key="8">
    <source>
        <dbReference type="RuleBase" id="RU362002"/>
    </source>
</evidence>
<dbReference type="PANTHER" id="PTHR43029">
    <property type="entry name" value="AMMONIUM TRANSPORTER MEP2"/>
    <property type="match status" value="1"/>
</dbReference>
<dbReference type="InterPro" id="IPR024041">
    <property type="entry name" value="NH4_transpt_AmtB-like_dom"/>
</dbReference>
<comment type="subcellular location">
    <subcellularLocation>
        <location evidence="8">Cell membrane</location>
        <topology evidence="8">Multi-pass membrane protein</topology>
    </subcellularLocation>
    <subcellularLocation>
        <location evidence="1">Membrane</location>
        <topology evidence="1">Multi-pass membrane protein</topology>
    </subcellularLocation>
</comment>
<organism evidence="10 11">
    <name type="scientific">Thermus brockianus</name>
    <dbReference type="NCBI Taxonomy" id="56956"/>
    <lineage>
        <taxon>Bacteria</taxon>
        <taxon>Thermotogati</taxon>
        <taxon>Deinococcota</taxon>
        <taxon>Deinococci</taxon>
        <taxon>Thermales</taxon>
        <taxon>Thermaceae</taxon>
        <taxon>Thermus</taxon>
    </lineage>
</organism>
<feature type="transmembrane region" description="Helical" evidence="8">
    <location>
        <begin position="86"/>
        <end position="108"/>
    </location>
</feature>
<reference evidence="10 11" key="1">
    <citation type="journal article" date="2022" name="Microbiol. Resour. Announc.">
        <title>Complete Genome Sequences of Thermus Strains Isolated from Senami Hot Spring in Japan.</title>
        <authorList>
            <person name="Miyazaki K."/>
        </authorList>
    </citation>
    <scope>NUCLEOTIDE SEQUENCE [LARGE SCALE GENOMIC DNA]</scope>
    <source>
        <strain evidence="10 11">SNM4-1</strain>
    </source>
</reference>
<keyword evidence="7 8" id="KW-0924">Ammonia transport</keyword>
<dbReference type="PANTHER" id="PTHR43029:SF10">
    <property type="entry name" value="AMMONIUM TRANSPORTER MEP2"/>
    <property type="match status" value="1"/>
</dbReference>
<feature type="transmembrane region" description="Helical" evidence="8">
    <location>
        <begin position="165"/>
        <end position="187"/>
    </location>
</feature>
<feature type="transmembrane region" description="Helical" evidence="8">
    <location>
        <begin position="265"/>
        <end position="289"/>
    </location>
</feature>
<feature type="transmembrane region" description="Helical" evidence="8">
    <location>
        <begin position="199"/>
        <end position="220"/>
    </location>
</feature>
<evidence type="ECO:0000313" key="11">
    <source>
        <dbReference type="Proteomes" id="UP000831120"/>
    </source>
</evidence>
<feature type="transmembrane region" description="Helical" evidence="8">
    <location>
        <begin position="52"/>
        <end position="74"/>
    </location>
</feature>
<evidence type="ECO:0000256" key="6">
    <source>
        <dbReference type="ARBA" id="ARBA00023136"/>
    </source>
</evidence>
<keyword evidence="6 8" id="KW-0472">Membrane</keyword>
<name>A0ABN6NE95_THEBO</name>
<gene>
    <name evidence="10" type="ORF">TbrSNM41_00560</name>
</gene>
<dbReference type="InterPro" id="IPR029020">
    <property type="entry name" value="Ammonium/urea_transptr"/>
</dbReference>
<dbReference type="EMBL" id="AP025593">
    <property type="protein sequence ID" value="BDG15322.1"/>
    <property type="molecule type" value="Genomic_DNA"/>
</dbReference>
<proteinExistence type="inferred from homology"/>
<evidence type="ECO:0000256" key="3">
    <source>
        <dbReference type="ARBA" id="ARBA00022448"/>
    </source>
</evidence>
<feature type="transmembrane region" description="Helical" evidence="8">
    <location>
        <begin position="136"/>
        <end position="158"/>
    </location>
</feature>
<evidence type="ECO:0000313" key="10">
    <source>
        <dbReference type="EMBL" id="BDG15322.1"/>
    </source>
</evidence>
<dbReference type="InterPro" id="IPR018047">
    <property type="entry name" value="Ammonium_transpt_CS"/>
</dbReference>
<feature type="transmembrane region" description="Helical" evidence="8">
    <location>
        <begin position="351"/>
        <end position="370"/>
    </location>
</feature>
<dbReference type="InterPro" id="IPR001905">
    <property type="entry name" value="Ammonium_transpt"/>
</dbReference>
<keyword evidence="5 8" id="KW-1133">Transmembrane helix</keyword>
<evidence type="ECO:0000259" key="9">
    <source>
        <dbReference type="Pfam" id="PF00909"/>
    </source>
</evidence>
<sequence>MSAFFLTMCIKGARLALEGVAMQRQKTLWGLTAVGLSGLALADGVDGAATAWMLVSTALVLLMTPALAFFYGGLVRSKNALNTMMMSFTALGFVGVGWALLGYSLAFAEGSPWLGGLGHALLQGVGLEAKGDIPHLLFMAFQGTFAIITAALLTGGLVERMRFPALLLFLTLWGLLVYAPLAHWVWGGGFLGALGALDFAGGTVVHINAGVAALVGALVLGARKDYGRQAILPHNVPFVLLGAALLWFGWFGFNGGSALASGEVAALAFVNTLLAPAATLAVWVLLDLLRTGKATAVGLATAIVVGLVAITPAAGFVSPLSALVLGAVSALPSYFFLLYRPRTRLDDSLDVFGAHGLAGITGALLTGVLAEKAWNGVADGLLFGNPAQLGVQALAVLAAVVYSALGTFVLLKLVSLLTPLRASPKEEGLGLDVTQHGEEAYASGEGAILVLSEASPPALKPLGGKA</sequence>
<feature type="domain" description="Ammonium transporter AmtB-like" evidence="9">
    <location>
        <begin position="51"/>
        <end position="441"/>
    </location>
</feature>
<dbReference type="Pfam" id="PF00909">
    <property type="entry name" value="Ammonium_transp"/>
    <property type="match status" value="1"/>
</dbReference>
<dbReference type="PROSITE" id="PS01219">
    <property type="entry name" value="AMMONIUM_TRANSP"/>
    <property type="match status" value="1"/>
</dbReference>
<feature type="transmembrane region" description="Helical" evidence="8">
    <location>
        <begin position="390"/>
        <end position="411"/>
    </location>
</feature>
<evidence type="ECO:0000256" key="5">
    <source>
        <dbReference type="ARBA" id="ARBA00022989"/>
    </source>
</evidence>
<comment type="similarity">
    <text evidence="2 8">Belongs to the ammonia transporter channel (TC 1.A.11.2) family.</text>
</comment>
<dbReference type="SUPFAM" id="SSF111352">
    <property type="entry name" value="Ammonium transporter"/>
    <property type="match status" value="1"/>
</dbReference>
<dbReference type="Proteomes" id="UP000831120">
    <property type="component" value="Chromosome"/>
</dbReference>
<accession>A0ABN6NE95</accession>
<feature type="transmembrane region" description="Helical" evidence="8">
    <location>
        <begin position="232"/>
        <end position="253"/>
    </location>
</feature>
<dbReference type="Gene3D" id="1.10.3430.10">
    <property type="entry name" value="Ammonium transporter AmtB like domains"/>
    <property type="match status" value="1"/>
</dbReference>
<keyword evidence="3 8" id="KW-0813">Transport</keyword>
<evidence type="ECO:0000256" key="4">
    <source>
        <dbReference type="ARBA" id="ARBA00022692"/>
    </source>
</evidence>